<gene>
    <name evidence="3" type="ORF">EHQ18_18265</name>
</gene>
<evidence type="ECO:0000313" key="4">
    <source>
        <dbReference type="Proteomes" id="UP000297239"/>
    </source>
</evidence>
<dbReference type="InterPro" id="IPR038081">
    <property type="entry name" value="CalX-like_sf"/>
</dbReference>
<dbReference type="AlphaFoldDB" id="A0A6N4Q9D2"/>
<dbReference type="Pfam" id="PF07588">
    <property type="entry name" value="DUF1554"/>
    <property type="match status" value="1"/>
</dbReference>
<proteinExistence type="predicted"/>
<dbReference type="InterPro" id="IPR016187">
    <property type="entry name" value="CTDL_fold"/>
</dbReference>
<dbReference type="Gene3D" id="3.10.100.10">
    <property type="entry name" value="Mannose-Binding Protein A, subunit A"/>
    <property type="match status" value="1"/>
</dbReference>
<dbReference type="Proteomes" id="UP000297239">
    <property type="component" value="Unassembled WGS sequence"/>
</dbReference>
<sequence>MFLFFSLTRLFESRFFYFIFVIPLSYIFLFSCNGNSANNVCDSKSKSYAETSVLLGMMGEKKHPCYPGFQILTNPGLNVSAKSGIISEAGGNALQGSVLSFALSLGMEPKEPVSVQVIVSNPSYATVIPTSLVWTKSDWNIIKNISVSAVNDTIINGNRNFSIRLVPTSDDSSMRLQDQIISMEILDNDKVIYTTTSSYTGALGGFTGADAICQADVKCPVGKVCKAMLVDNSSDSRVASNTPNLGDGQISWVLKPFATYARNDNTSTVIGTTNANSLFTFPIVAIRPTSTTAWTGLAADWTSAVSLHCGEWVLASGNGNAGDTFATSSNAIGMNSFTCNSNLPFYCVEQ</sequence>
<organism evidence="3 4">
    <name type="scientific">Leptospira kanakyensis</name>
    <dbReference type="NCBI Taxonomy" id="2484968"/>
    <lineage>
        <taxon>Bacteria</taxon>
        <taxon>Pseudomonadati</taxon>
        <taxon>Spirochaetota</taxon>
        <taxon>Spirochaetia</taxon>
        <taxon>Leptospirales</taxon>
        <taxon>Leptospiraceae</taxon>
        <taxon>Leptospira</taxon>
    </lineage>
</organism>
<keyword evidence="1" id="KW-0812">Transmembrane</keyword>
<comment type="caution">
    <text evidence="3">The sequence shown here is derived from an EMBL/GenBank/DDBJ whole genome shotgun (WGS) entry which is preliminary data.</text>
</comment>
<protein>
    <submittedName>
        <fullName evidence="3">DUF1554 domain-containing protein</fullName>
    </submittedName>
</protein>
<evidence type="ECO:0000313" key="3">
    <source>
        <dbReference type="EMBL" id="TGK67046.1"/>
    </source>
</evidence>
<name>A0A6N4Q9D2_9LEPT</name>
<evidence type="ECO:0000259" key="2">
    <source>
        <dbReference type="Pfam" id="PF07588"/>
    </source>
</evidence>
<feature type="domain" description="DUF1554" evidence="2">
    <location>
        <begin position="198"/>
        <end position="322"/>
    </location>
</feature>
<keyword evidence="1" id="KW-1133">Transmembrane helix</keyword>
<dbReference type="EMBL" id="RQFF01000037">
    <property type="protein sequence ID" value="TGK67046.1"/>
    <property type="molecule type" value="Genomic_DNA"/>
</dbReference>
<accession>A0A6N4Q9D2</accession>
<keyword evidence="1" id="KW-0472">Membrane</keyword>
<evidence type="ECO:0000256" key="1">
    <source>
        <dbReference type="SAM" id="Phobius"/>
    </source>
</evidence>
<dbReference type="SUPFAM" id="SSF141072">
    <property type="entry name" value="CalX-like"/>
    <property type="match status" value="1"/>
</dbReference>
<dbReference type="OrthoDB" id="345734at2"/>
<dbReference type="InterPro" id="IPR016186">
    <property type="entry name" value="C-type_lectin-like/link_sf"/>
</dbReference>
<feature type="transmembrane region" description="Helical" evidence="1">
    <location>
        <begin position="15"/>
        <end position="31"/>
    </location>
</feature>
<dbReference type="InterPro" id="IPR011448">
    <property type="entry name" value="DUF1554"/>
</dbReference>
<keyword evidence="4" id="KW-1185">Reference proteome</keyword>
<reference evidence="3" key="1">
    <citation type="journal article" date="2019" name="PLoS Negl. Trop. Dis.">
        <title>Revisiting the worldwide diversity of Leptospira species in the environment.</title>
        <authorList>
            <person name="Vincent A.T."/>
            <person name="Schiettekatte O."/>
            <person name="Bourhy P."/>
            <person name="Veyrier F.J."/>
            <person name="Picardeau M."/>
        </authorList>
    </citation>
    <scope>NUCLEOTIDE SEQUENCE [LARGE SCALE GENOMIC DNA]</scope>
    <source>
        <strain evidence="3">201800293</strain>
    </source>
</reference>
<dbReference type="RefSeq" id="WP_135636465.1">
    <property type="nucleotide sequence ID" value="NZ_RQFE01000031.1"/>
</dbReference>
<dbReference type="SUPFAM" id="SSF56436">
    <property type="entry name" value="C-type lectin-like"/>
    <property type="match status" value="1"/>
</dbReference>